<dbReference type="InterPro" id="IPR025345">
    <property type="entry name" value="DUF4249"/>
</dbReference>
<comment type="caution">
    <text evidence="1">The sequence shown here is derived from an EMBL/GenBank/DDBJ whole genome shotgun (WGS) entry which is preliminary data.</text>
</comment>
<protein>
    <submittedName>
        <fullName evidence="1">DUF4249 domain-containing protein</fullName>
    </submittedName>
</protein>
<dbReference type="Proteomes" id="UP001497527">
    <property type="component" value="Unassembled WGS sequence"/>
</dbReference>
<reference evidence="1 2" key="1">
    <citation type="submission" date="2024-05" db="EMBL/GenBank/DDBJ databases">
        <authorList>
            <person name="Duchaud E."/>
        </authorList>
    </citation>
    <scope>NUCLEOTIDE SEQUENCE [LARGE SCALE GENOMIC DNA]</scope>
    <source>
        <strain evidence="1">Ena-SAMPLE-TAB-13-05-2024-13:56:06:370-140308</strain>
    </source>
</reference>
<name>A0ABM9P731_9FLAO</name>
<evidence type="ECO:0000313" key="2">
    <source>
        <dbReference type="Proteomes" id="UP001497527"/>
    </source>
</evidence>
<keyword evidence="2" id="KW-1185">Reference proteome</keyword>
<dbReference type="RefSeq" id="WP_348713736.1">
    <property type="nucleotide sequence ID" value="NZ_CAXJIO010000002.1"/>
</dbReference>
<dbReference type="EMBL" id="CAXJIO010000002">
    <property type="protein sequence ID" value="CAL2101198.1"/>
    <property type="molecule type" value="Genomic_DNA"/>
</dbReference>
<dbReference type="PROSITE" id="PS51257">
    <property type="entry name" value="PROKAR_LIPOPROTEIN"/>
    <property type="match status" value="1"/>
</dbReference>
<dbReference type="Pfam" id="PF14054">
    <property type="entry name" value="DUF4249"/>
    <property type="match status" value="1"/>
</dbReference>
<sequence length="275" mass="30573">MFKTAIKSIVILVVIGVFTSCTKVVDVTVPNAGERLVVEASILWEKGTSGTNQTIKLSTSSEYFSNNSNEPVTAAAVTITNSTTGEVFSFVHQNNGEYSTNSFNPVLNDTYDLEIVYEGRTYNASETLVSVVEIVNIEQEVVSSFGGDEEIRLKVYFDDPVNIANYYLGVFKASNIAIPDFETLKDEFTDGNQNFMEYQDDNLQKGTNVILSFQGISQRYYNYLDLLIEQLGEGGPFQTTPARLKGNCFNVSDPGEEVLGYFRLSETVNTEYEIN</sequence>
<organism evidence="1 2">
    <name type="scientific">Tenacibaculum polynesiense</name>
    <dbReference type="NCBI Taxonomy" id="3137857"/>
    <lineage>
        <taxon>Bacteria</taxon>
        <taxon>Pseudomonadati</taxon>
        <taxon>Bacteroidota</taxon>
        <taxon>Flavobacteriia</taxon>
        <taxon>Flavobacteriales</taxon>
        <taxon>Flavobacteriaceae</taxon>
        <taxon>Tenacibaculum</taxon>
    </lineage>
</organism>
<proteinExistence type="predicted"/>
<gene>
    <name evidence="1" type="ORF">T190423A01A_110088</name>
</gene>
<evidence type="ECO:0000313" key="1">
    <source>
        <dbReference type="EMBL" id="CAL2101198.1"/>
    </source>
</evidence>
<accession>A0ABM9P731</accession>